<protein>
    <submittedName>
        <fullName evidence="1">Uncharacterized protein</fullName>
    </submittedName>
</protein>
<name>A0A6A5WT87_9PLEO</name>
<sequence>MSSPTSPYALPAPKVPKFFFELTPPSLSATVYSPLFKLPLEVRHNIYDKLWAGAKLVKQRDQGCTFTLIYPGSEADIAVWLRPTWATTSKLVLAETIRQFYSKARCTSWSSQDCDPECLVSIYRLISLCHIRYFEESHAIPIETIVQRKTDGKFCTSRDQKYRNGIWSGLTVTRCAEAKHIARFVPVDTWGDASTWVAVVPDFSGESINWTCLEEPFSNIASLVEYFQRRPNEIKSFALTFSLPTGACFCLREEPHDEDATSIPDRRTLVDLTYLESLGTGLNHVIFGLQISYWRGREWAFETFTRLQEELERVAKYLVGAASGQSWSLTDWVTDLGQEETERVEKKRKKYKGEEEDKGTWYYGTWHLEVRRIAGTRSKGTVRYKAFIPPPAPALRWESDDDDQPQG</sequence>
<dbReference type="OrthoDB" id="3799620at2759"/>
<reference evidence="1" key="1">
    <citation type="journal article" date="2020" name="Stud. Mycol.">
        <title>101 Dothideomycetes genomes: a test case for predicting lifestyles and emergence of pathogens.</title>
        <authorList>
            <person name="Haridas S."/>
            <person name="Albert R."/>
            <person name="Binder M."/>
            <person name="Bloem J."/>
            <person name="Labutti K."/>
            <person name="Salamov A."/>
            <person name="Andreopoulos B."/>
            <person name="Baker S."/>
            <person name="Barry K."/>
            <person name="Bills G."/>
            <person name="Bluhm B."/>
            <person name="Cannon C."/>
            <person name="Castanera R."/>
            <person name="Culley D."/>
            <person name="Daum C."/>
            <person name="Ezra D."/>
            <person name="Gonzalez J."/>
            <person name="Henrissat B."/>
            <person name="Kuo A."/>
            <person name="Liang C."/>
            <person name="Lipzen A."/>
            <person name="Lutzoni F."/>
            <person name="Magnuson J."/>
            <person name="Mondo S."/>
            <person name="Nolan M."/>
            <person name="Ohm R."/>
            <person name="Pangilinan J."/>
            <person name="Park H.-J."/>
            <person name="Ramirez L."/>
            <person name="Alfaro M."/>
            <person name="Sun H."/>
            <person name="Tritt A."/>
            <person name="Yoshinaga Y."/>
            <person name="Zwiers L.-H."/>
            <person name="Turgeon B."/>
            <person name="Goodwin S."/>
            <person name="Spatafora J."/>
            <person name="Crous P."/>
            <person name="Grigoriev I."/>
        </authorList>
    </citation>
    <scope>NUCLEOTIDE SEQUENCE</scope>
    <source>
        <strain evidence="1">CBS 123094</strain>
    </source>
</reference>
<dbReference type="AlphaFoldDB" id="A0A6A5WT87"/>
<evidence type="ECO:0000313" key="2">
    <source>
        <dbReference type="Proteomes" id="UP000799779"/>
    </source>
</evidence>
<dbReference type="EMBL" id="ML977569">
    <property type="protein sequence ID" value="KAF2003999.1"/>
    <property type="molecule type" value="Genomic_DNA"/>
</dbReference>
<accession>A0A6A5WT87</accession>
<dbReference type="Proteomes" id="UP000799779">
    <property type="component" value="Unassembled WGS sequence"/>
</dbReference>
<evidence type="ECO:0000313" key="1">
    <source>
        <dbReference type="EMBL" id="KAF2003999.1"/>
    </source>
</evidence>
<organism evidence="1 2">
    <name type="scientific">Amniculicola lignicola CBS 123094</name>
    <dbReference type="NCBI Taxonomy" id="1392246"/>
    <lineage>
        <taxon>Eukaryota</taxon>
        <taxon>Fungi</taxon>
        <taxon>Dikarya</taxon>
        <taxon>Ascomycota</taxon>
        <taxon>Pezizomycotina</taxon>
        <taxon>Dothideomycetes</taxon>
        <taxon>Pleosporomycetidae</taxon>
        <taxon>Pleosporales</taxon>
        <taxon>Amniculicolaceae</taxon>
        <taxon>Amniculicola</taxon>
    </lineage>
</organism>
<proteinExistence type="predicted"/>
<gene>
    <name evidence="1" type="ORF">P154DRAFT_64317</name>
</gene>
<keyword evidence="2" id="KW-1185">Reference proteome</keyword>